<evidence type="ECO:0000313" key="2">
    <source>
        <dbReference type="Proteomes" id="UP000237686"/>
    </source>
</evidence>
<dbReference type="AlphaFoldDB" id="A0A8E2RQQ5"/>
<gene>
    <name evidence="1" type="ORF">C6P98_25895</name>
</gene>
<name>A0A8E2RQQ5_9BURK</name>
<dbReference type="Proteomes" id="UP000237686">
    <property type="component" value="Unassembled WGS sequence"/>
</dbReference>
<accession>A0A8E2RQQ5</accession>
<evidence type="ECO:0000313" key="1">
    <source>
        <dbReference type="EMBL" id="PRF18439.1"/>
    </source>
</evidence>
<protein>
    <submittedName>
        <fullName evidence="1">Uncharacterized protein</fullName>
    </submittedName>
</protein>
<organism evidence="1 2">
    <name type="scientific">Burkholderia multivorans</name>
    <dbReference type="NCBI Taxonomy" id="87883"/>
    <lineage>
        <taxon>Bacteria</taxon>
        <taxon>Pseudomonadati</taxon>
        <taxon>Pseudomonadota</taxon>
        <taxon>Betaproteobacteria</taxon>
        <taxon>Burkholderiales</taxon>
        <taxon>Burkholderiaceae</taxon>
        <taxon>Burkholderia</taxon>
        <taxon>Burkholderia cepacia complex</taxon>
    </lineage>
</organism>
<sequence>MLKKRATNASIEPTWGAHAWHWCEAPYDAARACVAGRRQRIRMRRALHVHGATGSYLVRDGGDVVRSDASWCARDAPQRGG</sequence>
<comment type="caution">
    <text evidence="1">The sequence shown here is derived from an EMBL/GenBank/DDBJ whole genome shotgun (WGS) entry which is preliminary data.</text>
</comment>
<reference evidence="1 2" key="1">
    <citation type="submission" date="2018-03" db="EMBL/GenBank/DDBJ databases">
        <authorList>
            <person name="Nguyen K."/>
            <person name="Fouts D."/>
            <person name="Sutton G."/>
        </authorList>
    </citation>
    <scope>NUCLEOTIDE SEQUENCE [LARGE SCALE GENOMIC DNA]</scope>
    <source>
        <strain evidence="1 2">AU17135</strain>
    </source>
</reference>
<dbReference type="EMBL" id="PVFZ01000068">
    <property type="protein sequence ID" value="PRF18439.1"/>
    <property type="molecule type" value="Genomic_DNA"/>
</dbReference>
<proteinExistence type="predicted"/>